<protein>
    <submittedName>
        <fullName evidence="1">Uncharacterized protein</fullName>
    </submittedName>
</protein>
<proteinExistence type="predicted"/>
<evidence type="ECO:0000313" key="2">
    <source>
        <dbReference type="Proteomes" id="UP000196386"/>
    </source>
</evidence>
<organism evidence="1 2">
    <name type="scientific">Anaerotruncus colihominis</name>
    <dbReference type="NCBI Taxonomy" id="169435"/>
    <lineage>
        <taxon>Bacteria</taxon>
        <taxon>Bacillati</taxon>
        <taxon>Bacillota</taxon>
        <taxon>Clostridia</taxon>
        <taxon>Eubacteriales</taxon>
        <taxon>Oscillospiraceae</taxon>
        <taxon>Anaerotruncus</taxon>
    </lineage>
</organism>
<gene>
    <name evidence="1" type="ORF">B5F11_10755</name>
</gene>
<sequence>MLILRSDRLFRKTGCYPDAFQRSFLSFKIKLINEMQGSAAAFSRGGFFIDCEAQIYKYLAIRAGDARRGWIKMRICPQSGRMRKKIIALQLYFIGMC</sequence>
<reference evidence="2" key="1">
    <citation type="submission" date="2017-04" db="EMBL/GenBank/DDBJ databases">
        <title>Function of individual gut microbiota members based on whole genome sequencing of pure cultures obtained from chicken caecum.</title>
        <authorList>
            <person name="Medvecky M."/>
            <person name="Cejkova D."/>
            <person name="Polansky O."/>
            <person name="Karasova D."/>
            <person name="Kubasova T."/>
            <person name="Cizek A."/>
            <person name="Rychlik I."/>
        </authorList>
    </citation>
    <scope>NUCLEOTIDE SEQUENCE [LARGE SCALE GENOMIC DNA]</scope>
    <source>
        <strain evidence="2">An175</strain>
    </source>
</reference>
<evidence type="ECO:0000313" key="1">
    <source>
        <dbReference type="EMBL" id="OUP69100.1"/>
    </source>
</evidence>
<dbReference type="Proteomes" id="UP000196386">
    <property type="component" value="Unassembled WGS sequence"/>
</dbReference>
<dbReference type="AlphaFoldDB" id="A0A1Y4MZ35"/>
<accession>A0A1Y4MZ35</accession>
<dbReference type="EMBL" id="NFKP01000012">
    <property type="protein sequence ID" value="OUP69100.1"/>
    <property type="molecule type" value="Genomic_DNA"/>
</dbReference>
<name>A0A1Y4MZ35_9FIRM</name>
<comment type="caution">
    <text evidence="1">The sequence shown here is derived from an EMBL/GenBank/DDBJ whole genome shotgun (WGS) entry which is preliminary data.</text>
</comment>